<sequence length="274" mass="30636">MSKYTIIGGNGFIGSHIVTLLKEQGHNVVVPDRNSCNSLNGELGKIIYCAGNGDCAESYFSVLEANTVLLAKLLKNAQFEKLVYISSTRVYMNHHSANETDDLLVTAGDNRKLFNLTKLVAEELCIKSERDVTVVRPSNVYGLALNSKLFLPSIIRHAINNGEINMFVAPEYAKDYVSVNDVAKACVWLAEKQNTNKEIYNVASGFNVTAKQITDVIEKETACKVNWHDGNFPREEFPVTNINKLTNEIPDYKPQHVLDDLKMMIASYKEELAR</sequence>
<reference evidence="3" key="1">
    <citation type="journal article" date="2014" name="DNA Res.">
        <title>A complete view of the genetic diversity of the Escherichia coli O-antigen biosynthesis gene cluster.</title>
        <authorList>
            <person name="Iguchi A."/>
            <person name="Iyoda S."/>
            <person name="Kikuchi T."/>
            <person name="Ogura Y."/>
            <person name="Katsura K."/>
            <person name="Ohnishi M."/>
            <person name="Hayashi T."/>
            <person name="Thomson N.R."/>
        </authorList>
    </citation>
    <scope>NUCLEOTIDE SEQUENCE</scope>
    <source>
        <strain evidence="3">H53</strain>
    </source>
</reference>
<evidence type="ECO:0000313" key="2">
    <source>
        <dbReference type="EMBL" id="AIG62881.1"/>
    </source>
</evidence>
<proteinExistence type="predicted"/>
<dbReference type="Gene3D" id="3.40.50.720">
    <property type="entry name" value="NAD(P)-binding Rossmann-like Domain"/>
    <property type="match status" value="1"/>
</dbReference>
<protein>
    <submittedName>
        <fullName evidence="4">NAD-dependent epimerase/dehydratase family protein</fullName>
    </submittedName>
    <submittedName>
        <fullName evidence="3">Putative nucleotide sugar epimerase</fullName>
    </submittedName>
    <submittedName>
        <fullName evidence="2">dTDP-glucose 4,6-dehydratase</fullName>
    </submittedName>
</protein>
<organism evidence="3">
    <name type="scientific">Escherichia coli</name>
    <dbReference type="NCBI Taxonomy" id="562"/>
    <lineage>
        <taxon>Bacteria</taxon>
        <taxon>Pseudomonadati</taxon>
        <taxon>Pseudomonadota</taxon>
        <taxon>Gammaproteobacteria</taxon>
        <taxon>Enterobacterales</taxon>
        <taxon>Enterobacteriaceae</taxon>
        <taxon>Escherichia</taxon>
    </lineage>
</organism>
<name>A0A0A8J4I1_ECOLX</name>
<reference evidence="4 5" key="3">
    <citation type="submission" date="2019-12" db="EMBL/GenBank/DDBJ databases">
        <title>Enteriobacteria Tanzani isolates_8377-8380.</title>
        <authorList>
            <person name="Subbiah M."/>
            <person name="Call D."/>
        </authorList>
    </citation>
    <scope>NUCLEOTIDE SEQUENCE [LARGE SCALE GENOMIC DNA]</scope>
    <source>
        <strain evidence="4 5">8378wC7</strain>
    </source>
</reference>
<dbReference type="PATRIC" id="fig|562.7399.peg.2628"/>
<dbReference type="InterPro" id="IPR001509">
    <property type="entry name" value="Epimerase_deHydtase"/>
</dbReference>
<dbReference type="InterPro" id="IPR036291">
    <property type="entry name" value="NAD(P)-bd_dom_sf"/>
</dbReference>
<reference evidence="2" key="2">
    <citation type="journal article" date="2016" name="PLoS ONE">
        <title>Comparison of O-Antigen Gene Clusters of All O-Serogroups of Escherichia coli and Proposal for Adopting a New Nomenclature for O-Typing.</title>
        <authorList>
            <person name="DebRoy C."/>
            <person name="Fratamico P.M."/>
            <person name="Yan X."/>
            <person name="Baranzoni G."/>
            <person name="Liu Y."/>
            <person name="Needleman D.S."/>
            <person name="Tebbs R."/>
            <person name="O'Connell C.D."/>
            <person name="Allred A."/>
            <person name="Swimley M."/>
            <person name="Mwangi M."/>
            <person name="Kapur V."/>
            <person name="Raygoza Garay J.A."/>
            <person name="Roberts E.L."/>
            <person name="Katani R."/>
        </authorList>
    </citation>
    <scope>NUCLEOTIDE SEQUENCE</scope>
    <source>
        <strain evidence="2">H 53</strain>
    </source>
</reference>
<dbReference type="SUPFAM" id="SSF51735">
    <property type="entry name" value="NAD(P)-binding Rossmann-fold domains"/>
    <property type="match status" value="1"/>
</dbReference>
<dbReference type="EMBL" id="AB812037">
    <property type="protein sequence ID" value="BAQ01314.1"/>
    <property type="molecule type" value="Genomic_DNA"/>
</dbReference>
<dbReference type="Proteomes" id="UP000480485">
    <property type="component" value="Unassembled WGS sequence"/>
</dbReference>
<dbReference type="CDD" id="cd08946">
    <property type="entry name" value="SDR_e"/>
    <property type="match status" value="1"/>
</dbReference>
<dbReference type="InterPro" id="IPR050177">
    <property type="entry name" value="Lipid_A_modif_metabolic_enz"/>
</dbReference>
<gene>
    <name evidence="4" type="ORF">GP954_03135</name>
</gene>
<evidence type="ECO:0000313" key="3">
    <source>
        <dbReference type="EMBL" id="BAQ01314.1"/>
    </source>
</evidence>
<feature type="domain" description="NAD-dependent epimerase/dehydratase" evidence="1">
    <location>
        <begin position="5"/>
        <end position="203"/>
    </location>
</feature>
<dbReference type="RefSeq" id="WP_000049962.1">
    <property type="nucleotide sequence ID" value="NZ_AP025546.1"/>
</dbReference>
<dbReference type="EMBL" id="WTRN01000017">
    <property type="protein sequence ID" value="MWT84188.1"/>
    <property type="molecule type" value="Genomic_DNA"/>
</dbReference>
<accession>A0A0A8J4I1</accession>
<evidence type="ECO:0000313" key="4">
    <source>
        <dbReference type="EMBL" id="MWT84188.1"/>
    </source>
</evidence>
<evidence type="ECO:0000259" key="1">
    <source>
        <dbReference type="Pfam" id="PF01370"/>
    </source>
</evidence>
<evidence type="ECO:0000313" key="5">
    <source>
        <dbReference type="Proteomes" id="UP000480485"/>
    </source>
</evidence>
<dbReference type="EMBL" id="KJ778812">
    <property type="protein sequence ID" value="AIG62881.1"/>
    <property type="molecule type" value="Genomic_DNA"/>
</dbReference>
<dbReference type="AlphaFoldDB" id="A0A0A8J4I1"/>
<dbReference type="PANTHER" id="PTHR43245">
    <property type="entry name" value="BIFUNCTIONAL POLYMYXIN RESISTANCE PROTEIN ARNA"/>
    <property type="match status" value="1"/>
</dbReference>
<dbReference type="Pfam" id="PF01370">
    <property type="entry name" value="Epimerase"/>
    <property type="match status" value="1"/>
</dbReference>